<evidence type="ECO:0000259" key="1">
    <source>
        <dbReference type="Pfam" id="PF13480"/>
    </source>
</evidence>
<dbReference type="InterPro" id="IPR038740">
    <property type="entry name" value="BioF2-like_GNAT_dom"/>
</dbReference>
<dbReference type="OrthoDB" id="4349922at2"/>
<organism evidence="2 3">
    <name type="scientific">Thiohalobacter thiocyanaticus</name>
    <dbReference type="NCBI Taxonomy" id="585455"/>
    <lineage>
        <taxon>Bacteria</taxon>
        <taxon>Pseudomonadati</taxon>
        <taxon>Pseudomonadota</taxon>
        <taxon>Gammaproteobacteria</taxon>
        <taxon>Thiohalobacterales</taxon>
        <taxon>Thiohalobacteraceae</taxon>
        <taxon>Thiohalobacter</taxon>
    </lineage>
</organism>
<dbReference type="KEGG" id="ttc:FOKN1_2004"/>
<keyword evidence="3" id="KW-1185">Reference proteome</keyword>
<sequence>MKFVCYTDWNQLPESADALFRQGEMNSVFLSRPWFEALTASALDDDQALVLACVVAEDDVLAILPLMRRAGHAWYALRHRYTSLYSFLLAENDQQRILECLAEGLSRLSIRALLLEPVADDDDRMRGLQRSLESVGFSCDYDFRLYSWIYRVQGESYEDYMAARPGRLRNTIARKKRKLEREHGYEIRLFAGLEVPQAMPDYHAVYTASWKANEQYADFLDGVVAGISRSGWSRLAVLYVQAKPVAAQLWFVLHGKANIFRLAYDEAWRQYSPGSILTSFMMEYVIDAEAVDEIDFLTGNDAYKQDWMSERRERFVLGCVKGVEPEGMHERLAGSLKRMLKRLQGGR</sequence>
<evidence type="ECO:0000313" key="2">
    <source>
        <dbReference type="EMBL" id="BAZ94384.1"/>
    </source>
</evidence>
<dbReference type="Proteomes" id="UP000218765">
    <property type="component" value="Chromosome"/>
</dbReference>
<protein>
    <recommendedName>
        <fullName evidence="1">BioF2-like acetyltransferase domain-containing protein</fullName>
    </recommendedName>
</protein>
<dbReference type="Pfam" id="PF13480">
    <property type="entry name" value="Acetyltransf_6"/>
    <property type="match status" value="1"/>
</dbReference>
<evidence type="ECO:0000313" key="3">
    <source>
        <dbReference type="Proteomes" id="UP000218765"/>
    </source>
</evidence>
<name>A0A1Z4VT56_9GAMM</name>
<accession>A0A1Z4VT56</accession>
<reference evidence="2 3" key="1">
    <citation type="submission" date="2017-05" db="EMBL/GenBank/DDBJ databases">
        <title>Thiocyanate degradation by Thiohalobacter thiocyanaticus FOKN1.</title>
        <authorList>
            <person name="Oshiki M."/>
            <person name="Fukushima T."/>
            <person name="Kawano S."/>
            <person name="Nakagawa J."/>
        </authorList>
    </citation>
    <scope>NUCLEOTIDE SEQUENCE [LARGE SCALE GENOMIC DNA]</scope>
    <source>
        <strain evidence="2 3">FOKN1</strain>
    </source>
</reference>
<dbReference type="SUPFAM" id="SSF55729">
    <property type="entry name" value="Acyl-CoA N-acyltransferases (Nat)"/>
    <property type="match status" value="1"/>
</dbReference>
<gene>
    <name evidence="2" type="ORF">FOKN1_2004</name>
</gene>
<dbReference type="RefSeq" id="WP_096366482.1">
    <property type="nucleotide sequence ID" value="NZ_AP018052.1"/>
</dbReference>
<feature type="domain" description="BioF2-like acetyltransferase" evidence="1">
    <location>
        <begin position="167"/>
        <end position="305"/>
    </location>
</feature>
<dbReference type="EMBL" id="AP018052">
    <property type="protein sequence ID" value="BAZ94384.1"/>
    <property type="molecule type" value="Genomic_DNA"/>
</dbReference>
<dbReference type="AlphaFoldDB" id="A0A1Z4VT56"/>
<dbReference type="InterPro" id="IPR016181">
    <property type="entry name" value="Acyl_CoA_acyltransferase"/>
</dbReference>
<dbReference type="Gene3D" id="3.40.630.30">
    <property type="match status" value="1"/>
</dbReference>
<proteinExistence type="predicted"/>